<dbReference type="AlphaFoldDB" id="A0A1N6N217"/>
<protein>
    <submittedName>
        <fullName evidence="2">Uncharacterized protein</fullName>
    </submittedName>
</protein>
<reference evidence="2" key="2">
    <citation type="submission" date="2016-12" db="EMBL/GenBank/DDBJ databases">
        <authorList>
            <person name="Song W.-J."/>
            <person name="Kurnit D.M."/>
        </authorList>
    </citation>
    <scope>NUCLEOTIDE SEQUENCE [LARGE SCALE GENOMIC DNA]</scope>
    <source>
        <strain evidence="2">HGB1681</strain>
    </source>
</reference>
<evidence type="ECO:0000313" key="2">
    <source>
        <dbReference type="EMBL" id="SIP75072.1"/>
    </source>
</evidence>
<proteinExistence type="predicted"/>
<dbReference type="EMBL" id="FTLG01000237">
    <property type="protein sequence ID" value="SIP75072.1"/>
    <property type="molecule type" value="Genomic_DNA"/>
</dbReference>
<reference evidence="1 4" key="3">
    <citation type="journal article" date="2017" name="Nat. Microbiol.">
        <title>Natural product diversity associated with the nematode symbionts Photorhabdus and Xenorhabdus.</title>
        <authorList>
            <person name="Tobias N.J."/>
            <person name="Wolff H."/>
            <person name="Djahanschiri B."/>
            <person name="Grundmann F."/>
            <person name="Kronenwerth M."/>
            <person name="Shi Y.M."/>
            <person name="Simonyi S."/>
            <person name="Grun P."/>
            <person name="Shapiro-Ilan D."/>
            <person name="Pidot S.J."/>
            <person name="Stinear T.P."/>
            <person name="Ebersberger I."/>
            <person name="Bode H.B."/>
        </authorList>
    </citation>
    <scope>NUCLEOTIDE SEQUENCE [LARGE SCALE GENOMIC DNA]</scope>
    <source>
        <strain evidence="1 4">DSM 16336</strain>
    </source>
</reference>
<reference evidence="3" key="1">
    <citation type="submission" date="2016-12" db="EMBL/GenBank/DDBJ databases">
        <authorList>
            <person name="Gaudriault S."/>
        </authorList>
    </citation>
    <scope>NUCLEOTIDE SEQUENCE [LARGE SCALE GENOMIC DNA]</scope>
    <source>
        <strain evidence="3">HGB1681 (deposited as PTA-6826 in the American Type Culture Collection)</strain>
    </source>
</reference>
<evidence type="ECO:0000313" key="3">
    <source>
        <dbReference type="Proteomes" id="UP000196435"/>
    </source>
</evidence>
<sequence>MAKHIHADLMMKAAEIAQTDAEWWKYFQVKTDYGWGGWRDLGGETAFYDNINAEYRLKPRTIRIGEYDVPEPVREALKKGQAYYFPNIEGSDEDSLYWKAFWTESTIDNTRLKNRLIHLTQEAAELHAKALIALILNNVR</sequence>
<dbReference type="OrthoDB" id="8611678at2"/>
<name>A0A1N6N217_9GAMM</name>
<evidence type="ECO:0000313" key="1">
    <source>
        <dbReference type="EMBL" id="PHM37147.1"/>
    </source>
</evidence>
<dbReference type="Proteomes" id="UP000196435">
    <property type="component" value="Unassembled WGS sequence"/>
</dbReference>
<dbReference type="RefSeq" id="WP_086954350.1">
    <property type="nucleotide sequence ID" value="NZ_CAWNQC010000292.1"/>
</dbReference>
<evidence type="ECO:0000313" key="4">
    <source>
        <dbReference type="Proteomes" id="UP000224871"/>
    </source>
</evidence>
<accession>A0A1N6N217</accession>
<dbReference type="Proteomes" id="UP000224871">
    <property type="component" value="Unassembled WGS sequence"/>
</dbReference>
<dbReference type="EMBL" id="NIBU01000009">
    <property type="protein sequence ID" value="PHM37147.1"/>
    <property type="molecule type" value="Genomic_DNA"/>
</dbReference>
<keyword evidence="4" id="KW-1185">Reference proteome</keyword>
<gene>
    <name evidence="1" type="ORF">Xinn_01114</name>
    <name evidence="2" type="ORF">XIS1_900107</name>
</gene>
<organism evidence="2 3">
    <name type="scientific">Xenorhabdus innexi</name>
    <dbReference type="NCBI Taxonomy" id="290109"/>
    <lineage>
        <taxon>Bacteria</taxon>
        <taxon>Pseudomonadati</taxon>
        <taxon>Pseudomonadota</taxon>
        <taxon>Gammaproteobacteria</taxon>
        <taxon>Enterobacterales</taxon>
        <taxon>Morganellaceae</taxon>
        <taxon>Xenorhabdus</taxon>
    </lineage>
</organism>